<organism evidence="1">
    <name type="scientific">Salmonella enterica I</name>
    <dbReference type="NCBI Taxonomy" id="59201"/>
    <lineage>
        <taxon>Bacteria</taxon>
        <taxon>Pseudomonadati</taxon>
        <taxon>Pseudomonadota</taxon>
        <taxon>Gammaproteobacteria</taxon>
        <taxon>Enterobacterales</taxon>
        <taxon>Enterobacteriaceae</taxon>
        <taxon>Salmonella</taxon>
    </lineage>
</organism>
<dbReference type="EMBL" id="AAKVAS010000027">
    <property type="protein sequence ID" value="ECW0109291.1"/>
    <property type="molecule type" value="Genomic_DNA"/>
</dbReference>
<sequence>MLRILLLKDTIRLLIQYHYKNRSNRSVSTNNYNKVVAYSYFAFHLNRANIKIVRLLVVLQPFQGVAAMNRNTVKRSCTAGVPDFVPRKSTTDAKHHSQAESTYYIPDIPEQTLPPVTPCFSQADIDEFLTRKPKQYKMTERDYKELGKNVLLGIGDLVIGTITATAIFNSVTPENKEQKSGWGYDINGNFDFYGPYDPWIDYI</sequence>
<comment type="caution">
    <text evidence="1">The sequence shown here is derived from an EMBL/GenBank/DDBJ whole genome shotgun (WGS) entry which is preliminary data.</text>
</comment>
<reference evidence="1" key="1">
    <citation type="submission" date="2019-09" db="EMBL/GenBank/DDBJ databases">
        <authorList>
            <consortium name="GenomeTrakr network: Whole genome sequencing for foodborne pathogen traceback"/>
        </authorList>
    </citation>
    <scope>NUCLEOTIDE SEQUENCE</scope>
    <source>
        <strain evidence="1">AUSMDU00020873</strain>
    </source>
</reference>
<protein>
    <submittedName>
        <fullName evidence="1">Uncharacterized protein</fullName>
    </submittedName>
</protein>
<evidence type="ECO:0000313" key="1">
    <source>
        <dbReference type="EMBL" id="ECW0109291.1"/>
    </source>
</evidence>
<dbReference type="AlphaFoldDB" id="A0A612HB99"/>
<proteinExistence type="predicted"/>
<name>A0A612HB99_SALET</name>
<gene>
    <name evidence="1" type="ORF">F3Q63_19200</name>
</gene>
<accession>A0A612HB99</accession>